<evidence type="ECO:0000313" key="4">
    <source>
        <dbReference type="Proteomes" id="UP001597368"/>
    </source>
</evidence>
<feature type="compositionally biased region" description="Low complexity" evidence="1">
    <location>
        <begin position="27"/>
        <end position="51"/>
    </location>
</feature>
<evidence type="ECO:0000256" key="1">
    <source>
        <dbReference type="SAM" id="MobiDB-lite"/>
    </source>
</evidence>
<sequence>MKFSRLGGVGALILVLSACASAPPPSQTQRAAPSASASSSPTASAATTPVSDGGEVMTSDNVKLVANMPREAPLDGGMNWNSDLAFQGDYAFVGNFGGFTVYDISDPTKPKTVSKVACASQQNDVSVHGNLLFLSVDEVRTDETCASKAAGMGGSEGGTPWEGIRIFDITDKAAPKYVSSVATECGSHTHTMVPGKDPDTLYIYVSSPGPEPDSATCPAPHQLIQIVEVPVKNPKAAKIVGSPDIFPNGQGADSFMSGCHDITAYPEKNLAAAACFGDGVLLDITDRVKPKVLQQVEDKENFQIWHSATFNNDATKVIFGDELGGGGMATCDTKTPATKGANAIYDIVGGKLERRAYYKMPREQTDKENCVAHNGSLIPVKGKDIMVQAWYQGGVSIWDFTDSNAPKEIGFFERGPERGDAMIAGSWSAYYYNGYIYSSDILRGLDVIEINDPLTDPAKSVRMTDFNVQTQKTF</sequence>
<feature type="signal peptide" evidence="2">
    <location>
        <begin position="1"/>
        <end position="22"/>
    </location>
</feature>
<protein>
    <submittedName>
        <fullName evidence="3">LVIVD repeat-containing protein</fullName>
    </submittedName>
</protein>
<feature type="chain" id="PRO_5046597597" evidence="2">
    <location>
        <begin position="23"/>
        <end position="474"/>
    </location>
</feature>
<reference evidence="4" key="1">
    <citation type="journal article" date="2019" name="Int. J. Syst. Evol. Microbiol.">
        <title>The Global Catalogue of Microorganisms (GCM) 10K type strain sequencing project: providing services to taxonomists for standard genome sequencing and annotation.</title>
        <authorList>
            <consortium name="The Broad Institute Genomics Platform"/>
            <consortium name="The Broad Institute Genome Sequencing Center for Infectious Disease"/>
            <person name="Wu L."/>
            <person name="Ma J."/>
        </authorList>
    </citation>
    <scope>NUCLEOTIDE SEQUENCE [LARGE SCALE GENOMIC DNA]</scope>
    <source>
        <strain evidence="4">ICMP 6774ER</strain>
    </source>
</reference>
<feature type="region of interest" description="Disordered" evidence="1">
    <location>
        <begin position="24"/>
        <end position="58"/>
    </location>
</feature>
<dbReference type="InterPro" id="IPR013211">
    <property type="entry name" value="LVIVD"/>
</dbReference>
<dbReference type="Pfam" id="PF08309">
    <property type="entry name" value="LVIVD"/>
    <property type="match status" value="1"/>
</dbReference>
<organism evidence="3 4">
    <name type="scientific">Nonomuraea mangrovi</name>
    <dbReference type="NCBI Taxonomy" id="2316207"/>
    <lineage>
        <taxon>Bacteria</taxon>
        <taxon>Bacillati</taxon>
        <taxon>Actinomycetota</taxon>
        <taxon>Actinomycetes</taxon>
        <taxon>Streptosporangiales</taxon>
        <taxon>Streptosporangiaceae</taxon>
        <taxon>Nonomuraea</taxon>
    </lineage>
</organism>
<accession>A0ABW4SS78</accession>
<dbReference type="Proteomes" id="UP001597368">
    <property type="component" value="Unassembled WGS sequence"/>
</dbReference>
<comment type="caution">
    <text evidence="3">The sequence shown here is derived from an EMBL/GenBank/DDBJ whole genome shotgun (WGS) entry which is preliminary data.</text>
</comment>
<proteinExistence type="predicted"/>
<dbReference type="EMBL" id="JBHUFV010000016">
    <property type="protein sequence ID" value="MFD1931944.1"/>
    <property type="molecule type" value="Genomic_DNA"/>
</dbReference>
<name>A0ABW4SS78_9ACTN</name>
<dbReference type="SUPFAM" id="SSF75011">
    <property type="entry name" value="3-carboxy-cis,cis-mucoante lactonizing enzyme"/>
    <property type="match status" value="1"/>
</dbReference>
<dbReference type="PROSITE" id="PS51257">
    <property type="entry name" value="PROKAR_LIPOPROTEIN"/>
    <property type="match status" value="1"/>
</dbReference>
<dbReference type="RefSeq" id="WP_379571759.1">
    <property type="nucleotide sequence ID" value="NZ_JBHUFV010000016.1"/>
</dbReference>
<keyword evidence="4" id="KW-1185">Reference proteome</keyword>
<evidence type="ECO:0000256" key="2">
    <source>
        <dbReference type="SAM" id="SignalP"/>
    </source>
</evidence>
<gene>
    <name evidence="3" type="ORF">ACFSKW_10690</name>
</gene>
<keyword evidence="2" id="KW-0732">Signal</keyword>
<evidence type="ECO:0000313" key="3">
    <source>
        <dbReference type="EMBL" id="MFD1931944.1"/>
    </source>
</evidence>